<dbReference type="Pfam" id="PF13472">
    <property type="entry name" value="Lipase_GDSL_2"/>
    <property type="match status" value="1"/>
</dbReference>
<dbReference type="CDD" id="cd04506">
    <property type="entry name" value="SGNH_hydrolase_YpmR_like"/>
    <property type="match status" value="1"/>
</dbReference>
<evidence type="ECO:0000313" key="2">
    <source>
        <dbReference type="EMBL" id="KAF1306187.1"/>
    </source>
</evidence>
<reference evidence="2 3" key="1">
    <citation type="submission" date="2016-06" db="EMBL/GenBank/DDBJ databases">
        <title>Four novel species of enterococci isolated from chicken manure.</title>
        <authorList>
            <person name="Van Tyne D."/>
        </authorList>
    </citation>
    <scope>NUCLEOTIDE SEQUENCE [LARGE SCALE GENOMIC DNA]</scope>
    <source>
        <strain evidence="2 3">CU12B</strain>
    </source>
</reference>
<comment type="caution">
    <text evidence="2">The sequence shown here is derived from an EMBL/GenBank/DDBJ whole genome shotgun (WGS) entry which is preliminary data.</text>
</comment>
<gene>
    <name evidence="2" type="ORF">BAU17_10895</name>
</gene>
<dbReference type="SUPFAM" id="SSF52266">
    <property type="entry name" value="SGNH hydrolase"/>
    <property type="match status" value="1"/>
</dbReference>
<dbReference type="PANTHER" id="PTHR30383:SF27">
    <property type="entry name" value="SPORE GERMINATION LIPASE LIPC"/>
    <property type="match status" value="1"/>
</dbReference>
<dbReference type="PANTHER" id="PTHR30383">
    <property type="entry name" value="THIOESTERASE 1/PROTEASE 1/LYSOPHOSPHOLIPASE L1"/>
    <property type="match status" value="1"/>
</dbReference>
<feature type="domain" description="SGNH hydrolase-type esterase" evidence="1">
    <location>
        <begin position="54"/>
        <end position="270"/>
    </location>
</feature>
<evidence type="ECO:0000259" key="1">
    <source>
        <dbReference type="Pfam" id="PF13472"/>
    </source>
</evidence>
<dbReference type="InterPro" id="IPR036514">
    <property type="entry name" value="SGNH_hydro_sf"/>
</dbReference>
<dbReference type="InterPro" id="IPR013830">
    <property type="entry name" value="SGNH_hydro"/>
</dbReference>
<dbReference type="Proteomes" id="UP000782705">
    <property type="component" value="Unassembled WGS sequence"/>
</dbReference>
<dbReference type="InterPro" id="IPR051532">
    <property type="entry name" value="Ester_Hydrolysis_Enzymes"/>
</dbReference>
<name>A0ABQ6Z2Y5_9ENTE</name>
<keyword evidence="3" id="KW-1185">Reference proteome</keyword>
<organism evidence="2 3">
    <name type="scientific">Candidatus Enterococcus willemsii</name>
    <dbReference type="NCBI Taxonomy" id="1857215"/>
    <lineage>
        <taxon>Bacteria</taxon>
        <taxon>Bacillati</taxon>
        <taxon>Bacillota</taxon>
        <taxon>Bacilli</taxon>
        <taxon>Lactobacillales</taxon>
        <taxon>Enterococcaceae</taxon>
        <taxon>Enterococcus</taxon>
    </lineage>
</organism>
<evidence type="ECO:0000313" key="3">
    <source>
        <dbReference type="Proteomes" id="UP000782705"/>
    </source>
</evidence>
<protein>
    <submittedName>
        <fullName evidence="2">Lipase</fullName>
    </submittedName>
</protein>
<dbReference type="Gene3D" id="3.40.50.1110">
    <property type="entry name" value="SGNH hydrolase"/>
    <property type="match status" value="1"/>
</dbReference>
<dbReference type="EMBL" id="MAEL01000002">
    <property type="protein sequence ID" value="KAF1306187.1"/>
    <property type="molecule type" value="Genomic_DNA"/>
</dbReference>
<proteinExistence type="predicted"/>
<accession>A0ABQ6Z2Y5</accession>
<sequence>MKIKQLLMALLGVCLLIAGTFLVLQLSVPKAGPRLEVAKQKEEHNQKESIRYTALGDSLTEGVGDDTQKGGFVPIVANDLQSEFKLSRVDIENYGVAGERSDQILKRLNKEEAIQTNIAKSDIVTLTVGGNDLMKVINNNIFGLSIKSFDKPIKKYQKQLTELLETMRELNPDAPIYVLGIYNPFYVNFPEITDMQTIVDNWNDGTEAVVDEMKNVYFIPINDVIASGLNGTTSSTQESSNSEGNDLNIVKNDALYEEDKFHPNNLGYQLMAKSVKAEITRTKEQWLLKEEK</sequence>